<reference evidence="1 2" key="1">
    <citation type="submission" date="2014-04" db="EMBL/GenBank/DDBJ databases">
        <title>Genome assembly of Hyalangium minutum DSM 14724.</title>
        <authorList>
            <person name="Sharma G."/>
            <person name="Subramanian S."/>
        </authorList>
    </citation>
    <scope>NUCLEOTIDE SEQUENCE [LARGE SCALE GENOMIC DNA]</scope>
    <source>
        <strain evidence="1 2">DSM 14724</strain>
    </source>
</reference>
<evidence type="ECO:0000313" key="2">
    <source>
        <dbReference type="Proteomes" id="UP000028725"/>
    </source>
</evidence>
<protein>
    <submittedName>
        <fullName evidence="1">Uncharacterized protein</fullName>
    </submittedName>
</protein>
<comment type="caution">
    <text evidence="1">The sequence shown here is derived from an EMBL/GenBank/DDBJ whole genome shotgun (WGS) entry which is preliminary data.</text>
</comment>
<gene>
    <name evidence="1" type="ORF">DB31_6335</name>
</gene>
<dbReference type="AlphaFoldDB" id="A0A085WNU7"/>
<dbReference type="STRING" id="394096.DB31_6335"/>
<evidence type="ECO:0000313" key="1">
    <source>
        <dbReference type="EMBL" id="KFE69360.1"/>
    </source>
</evidence>
<dbReference type="Proteomes" id="UP000028725">
    <property type="component" value="Unassembled WGS sequence"/>
</dbReference>
<accession>A0A085WNU7</accession>
<name>A0A085WNU7_9BACT</name>
<proteinExistence type="predicted"/>
<keyword evidence="2" id="KW-1185">Reference proteome</keyword>
<organism evidence="1 2">
    <name type="scientific">Hyalangium minutum</name>
    <dbReference type="NCBI Taxonomy" id="394096"/>
    <lineage>
        <taxon>Bacteria</taxon>
        <taxon>Pseudomonadati</taxon>
        <taxon>Myxococcota</taxon>
        <taxon>Myxococcia</taxon>
        <taxon>Myxococcales</taxon>
        <taxon>Cystobacterineae</taxon>
        <taxon>Archangiaceae</taxon>
        <taxon>Hyalangium</taxon>
    </lineage>
</organism>
<sequence>MRTLLLLAPLLVAATPSPQLLPLSDWKLGFDGPPLEIKQNECIAVTVQTQTLAGMGVNLGYAVNVSLGQNQPLGTFHDLPGCLQAPITETLIPFGSIGKRVYYKASTLGRVMLIATDGVLGLNPGASRPISVVIGYTARLEFTAVPTTLRPGNTAQVKVKAYDEFNNKAVGYAGRFILSSNLSIPELPLESNFEPLRDNGERTFTLTFPAPGNYQLTIQDVAQANLNAQSSTLPVLYPKVSVVPTRKLVGTCESTTFTLQVVNDQGQPSPEPATVRLCRPVGSAVSLVPTQAGDTRDSDCAVRILQGSAQSVTWISTDDVDVPFVLHEGEPVGDLTITWKRLPSPQHSSLSYVGKLYPEPTLTSYIDQLLLQFELKDTCNQPLAPSEKLFSFTADQPLFVGPVSQPSPGVWKASVALAGCPADLSQRLVVRPAFDGTPILGELFELHIQPKCSDPLVELSLRSKEDSALAKPGAQVEFEVKLENKSSEPVPQGVLDLSTEGLTKVKAEVDGTPLTLQDNAAELPLEPGKTLTVRITAQASAQQDQSMRLTALYTRENGIPLTPEKSVTLHVGDRDVNVGCGSQPATLPGHLVSWLVLLLAASRPWERSRRLRQRERIDRQAPW</sequence>
<dbReference type="EMBL" id="JMCB01000004">
    <property type="protein sequence ID" value="KFE69360.1"/>
    <property type="molecule type" value="Genomic_DNA"/>
</dbReference>